<reference evidence="3" key="1">
    <citation type="submission" date="2016-10" db="EMBL/GenBank/DDBJ databases">
        <authorList>
            <person name="Varghese N."/>
            <person name="Submissions S."/>
        </authorList>
    </citation>
    <scope>NUCLEOTIDE SEQUENCE [LARGE SCALE GENOMIC DNA]</scope>
    <source>
        <strain evidence="3">CGMCC 4.2126</strain>
    </source>
</reference>
<proteinExistence type="predicted"/>
<sequence length="122" mass="13746">MAFLAFPPSGRVRRKRTQPSLGGFARAQRRLSHSTVIFPPSGKRKLGAFLTRDFQRTFHVPQFPYHQYSRDSDQHHSEDQQLKPAQPETCMRLSHSGNPDGIPVQSASRHLAGEAHAFAQLS</sequence>
<feature type="compositionally biased region" description="Basic and acidic residues" evidence="1">
    <location>
        <begin position="68"/>
        <end position="81"/>
    </location>
</feature>
<name>A0A1I4AJP8_9ACTN</name>
<organism evidence="2 3">
    <name type="scientific">Streptosporangium canum</name>
    <dbReference type="NCBI Taxonomy" id="324952"/>
    <lineage>
        <taxon>Bacteria</taxon>
        <taxon>Bacillati</taxon>
        <taxon>Actinomycetota</taxon>
        <taxon>Actinomycetes</taxon>
        <taxon>Streptosporangiales</taxon>
        <taxon>Streptosporangiaceae</taxon>
        <taxon>Streptosporangium</taxon>
    </lineage>
</organism>
<feature type="region of interest" description="Disordered" evidence="1">
    <location>
        <begin position="65"/>
        <end position="106"/>
    </location>
</feature>
<dbReference type="EMBL" id="FOQY01000028">
    <property type="protein sequence ID" value="SFK56584.1"/>
    <property type="molecule type" value="Genomic_DNA"/>
</dbReference>
<dbReference type="AlphaFoldDB" id="A0A1I4AJP8"/>
<accession>A0A1I4AJP8</accession>
<evidence type="ECO:0000313" key="2">
    <source>
        <dbReference type="EMBL" id="SFK56584.1"/>
    </source>
</evidence>
<gene>
    <name evidence="2" type="ORF">SAMN05216275_12897</name>
</gene>
<evidence type="ECO:0000256" key="1">
    <source>
        <dbReference type="SAM" id="MobiDB-lite"/>
    </source>
</evidence>
<feature type="region of interest" description="Disordered" evidence="1">
    <location>
        <begin position="1"/>
        <end position="24"/>
    </location>
</feature>
<evidence type="ECO:0000313" key="3">
    <source>
        <dbReference type="Proteomes" id="UP000199111"/>
    </source>
</evidence>
<keyword evidence="3" id="KW-1185">Reference proteome</keyword>
<protein>
    <submittedName>
        <fullName evidence="2">Uncharacterized protein</fullName>
    </submittedName>
</protein>
<dbReference type="Proteomes" id="UP000199111">
    <property type="component" value="Unassembled WGS sequence"/>
</dbReference>